<feature type="domain" description="FAD dependent oxidoreductase" evidence="1">
    <location>
        <begin position="64"/>
        <end position="473"/>
    </location>
</feature>
<dbReference type="AlphaFoldDB" id="A0A9W8XUM2"/>
<sequence>MATPVIDILLSPSSIIPAQQAVLNRIHSDPGIPSAVNTSKSFWLKDPHPTIDKAQSSTLPEKADIAIIGSGITAVSILYHLLDLHSRQSHGEVPDFSIVMLEARSTSSGATGRNGGHILPTGEEYSAMKGLLGKGAAVKLLKFRFAHVQTLLDLADRLGVAEASQARAVQFVSVYHDEHEFHDACASLKEMKKDLPEETKSFKAYEAEAAKKEFGLAYATGAITGPAGALWPYKFTTAILSDICTKYPKHFRLETGTSVQTISIDSNTDAAYPHVLQTNRGPLRAKHIVHATNGYVGHLVPGFRGRVFPLRGQMSAQAPGQTFGFQGTKHSWLINYGDKFDYLTQLPVAPPASHGEMMLGGGIAPASRQGLAEIGVADDSALSADIDVHLSGALSAVFGHGNWGPTQGNSVKYMWTGIMGFSADGFPWVGKLPASLTHRESACTSKVGGCEWAAVGYSGEGMVHAWLCGKALAILIRGEDGKSVEDLRSLEEWFPAQILISDDRVKNSKLPITINKL</sequence>
<dbReference type="Proteomes" id="UP001140513">
    <property type="component" value="Unassembled WGS sequence"/>
</dbReference>
<dbReference type="RefSeq" id="XP_056076050.1">
    <property type="nucleotide sequence ID" value="XM_056209228.1"/>
</dbReference>
<dbReference type="InterPro" id="IPR036188">
    <property type="entry name" value="FAD/NAD-bd_sf"/>
</dbReference>
<dbReference type="Pfam" id="PF01266">
    <property type="entry name" value="DAO"/>
    <property type="match status" value="1"/>
</dbReference>
<evidence type="ECO:0000313" key="2">
    <source>
        <dbReference type="EMBL" id="KAJ4359848.1"/>
    </source>
</evidence>
<dbReference type="Gene3D" id="3.30.9.10">
    <property type="entry name" value="D-Amino Acid Oxidase, subunit A, domain 2"/>
    <property type="match status" value="1"/>
</dbReference>
<dbReference type="InterPro" id="IPR006076">
    <property type="entry name" value="FAD-dep_OxRdtase"/>
</dbReference>
<dbReference type="PANTHER" id="PTHR13847:SF213">
    <property type="entry name" value="DEPENDENT OXIDOREDUCTASE, PUTATIVE-RELATED"/>
    <property type="match status" value="1"/>
</dbReference>
<dbReference type="OrthoDB" id="429143at2759"/>
<organism evidence="2 3">
    <name type="scientific">Didymosphaeria variabile</name>
    <dbReference type="NCBI Taxonomy" id="1932322"/>
    <lineage>
        <taxon>Eukaryota</taxon>
        <taxon>Fungi</taxon>
        <taxon>Dikarya</taxon>
        <taxon>Ascomycota</taxon>
        <taxon>Pezizomycotina</taxon>
        <taxon>Dothideomycetes</taxon>
        <taxon>Pleosporomycetidae</taxon>
        <taxon>Pleosporales</taxon>
        <taxon>Massarineae</taxon>
        <taxon>Didymosphaeriaceae</taxon>
        <taxon>Didymosphaeria</taxon>
    </lineage>
</organism>
<accession>A0A9W8XUM2</accession>
<dbReference type="PANTHER" id="PTHR13847">
    <property type="entry name" value="SARCOSINE DEHYDROGENASE-RELATED"/>
    <property type="match status" value="1"/>
</dbReference>
<name>A0A9W8XUM2_9PLEO</name>
<dbReference type="Gene3D" id="3.50.50.60">
    <property type="entry name" value="FAD/NAD(P)-binding domain"/>
    <property type="match status" value="1"/>
</dbReference>
<dbReference type="GeneID" id="80903934"/>
<protein>
    <recommendedName>
        <fullName evidence="1">FAD dependent oxidoreductase domain-containing protein</fullName>
    </recommendedName>
</protein>
<proteinExistence type="predicted"/>
<gene>
    <name evidence="2" type="ORF">N0V89_000404</name>
</gene>
<evidence type="ECO:0000313" key="3">
    <source>
        <dbReference type="Proteomes" id="UP001140513"/>
    </source>
</evidence>
<comment type="caution">
    <text evidence="2">The sequence shown here is derived from an EMBL/GenBank/DDBJ whole genome shotgun (WGS) entry which is preliminary data.</text>
</comment>
<dbReference type="GO" id="GO:0005737">
    <property type="term" value="C:cytoplasm"/>
    <property type="evidence" value="ECO:0007669"/>
    <property type="project" value="TreeGrafter"/>
</dbReference>
<keyword evidence="3" id="KW-1185">Reference proteome</keyword>
<dbReference type="SUPFAM" id="SSF51905">
    <property type="entry name" value="FAD/NAD(P)-binding domain"/>
    <property type="match status" value="1"/>
</dbReference>
<reference evidence="2" key="1">
    <citation type="submission" date="2022-10" db="EMBL/GenBank/DDBJ databases">
        <title>Tapping the CABI collections for fungal endophytes: first genome assemblies for Collariella, Neodidymelliopsis, Ascochyta clinopodiicola, Didymella pomorum, Didymosphaeria variabile, Neocosmospora piperis and Neocucurbitaria cava.</title>
        <authorList>
            <person name="Hill R."/>
        </authorList>
    </citation>
    <scope>NUCLEOTIDE SEQUENCE</scope>
    <source>
        <strain evidence="2">IMI 356815</strain>
    </source>
</reference>
<evidence type="ECO:0000259" key="1">
    <source>
        <dbReference type="Pfam" id="PF01266"/>
    </source>
</evidence>
<dbReference type="EMBL" id="JAPEUX010000001">
    <property type="protein sequence ID" value="KAJ4359848.1"/>
    <property type="molecule type" value="Genomic_DNA"/>
</dbReference>